<dbReference type="RefSeq" id="WP_036790136.1">
    <property type="nucleotide sequence ID" value="NZ_LN794353.1"/>
</dbReference>
<accession>A0A0B7JHI2</accession>
<gene>
    <name evidence="1" type="ORF">C9J27_18955</name>
</gene>
<reference evidence="1 2" key="1">
    <citation type="submission" date="2018-01" db="EMBL/GenBank/DDBJ databases">
        <title>Whole genome sequencing of Histamine producing bacteria.</title>
        <authorList>
            <person name="Butler K."/>
        </authorList>
    </citation>
    <scope>NUCLEOTIDE SEQUENCE [LARGE SCALE GENOMIC DNA]</scope>
    <source>
        <strain evidence="1 2">FS-7.2</strain>
    </source>
</reference>
<dbReference type="Pfam" id="PF12472">
    <property type="entry name" value="DUF3693"/>
    <property type="match status" value="1"/>
</dbReference>
<proteinExistence type="predicted"/>
<dbReference type="AlphaFoldDB" id="A0A0B7JHI2"/>
<name>A0A0B7JHI2_9GAMM</name>
<dbReference type="GeneID" id="29946478"/>
<evidence type="ECO:0000313" key="1">
    <source>
        <dbReference type="EMBL" id="PSU95078.1"/>
    </source>
</evidence>
<dbReference type="EMBL" id="PYNF01000021">
    <property type="protein sequence ID" value="PSU95078.1"/>
    <property type="molecule type" value="Genomic_DNA"/>
</dbReference>
<protein>
    <submittedName>
        <fullName evidence="1">Uncharacterized protein</fullName>
    </submittedName>
</protein>
<dbReference type="eggNOG" id="ENOG5032W8M">
    <property type="taxonomic scope" value="Bacteria"/>
</dbReference>
<comment type="caution">
    <text evidence="1">The sequence shown here is derived from an EMBL/GenBank/DDBJ whole genome shotgun (WGS) entry which is preliminary data.</text>
</comment>
<accession>A0A2T3KDW5</accession>
<organism evidence="1 2">
    <name type="scientific">Photobacterium kishitanii</name>
    <dbReference type="NCBI Taxonomy" id="318456"/>
    <lineage>
        <taxon>Bacteria</taxon>
        <taxon>Pseudomonadati</taxon>
        <taxon>Pseudomonadota</taxon>
        <taxon>Gammaproteobacteria</taxon>
        <taxon>Vibrionales</taxon>
        <taxon>Vibrionaceae</taxon>
        <taxon>Photobacterium</taxon>
    </lineage>
</organism>
<dbReference type="InterPro" id="IPR021096">
    <property type="entry name" value="Vibrio_phage_VSK_Orf152"/>
</dbReference>
<dbReference type="Proteomes" id="UP000241426">
    <property type="component" value="Unassembled WGS sequence"/>
</dbReference>
<evidence type="ECO:0000313" key="2">
    <source>
        <dbReference type="Proteomes" id="UP000241426"/>
    </source>
</evidence>
<sequence>MHINKLLDAYKEAKNYVQDKQIASDLGIDGAKLSRIRKGERYLTENEVIFLAEETKTDIHDALIYLAADKAKTHKAKQAWQDITKKLKGQNYQIYSIGLTAFAFSIFPVNDVLHECALCTLC</sequence>